<dbReference type="Proteomes" id="UP000694853">
    <property type="component" value="Unplaced"/>
</dbReference>
<gene>
    <name evidence="2" type="primary">LOC113851321</name>
</gene>
<dbReference type="GeneID" id="113851321"/>
<reference evidence="2" key="2">
    <citation type="submission" date="2025-08" db="UniProtKB">
        <authorList>
            <consortium name="RefSeq"/>
        </authorList>
    </citation>
    <scope>IDENTIFICATION</scope>
    <source>
        <tissue evidence="2">Young leaves</tissue>
    </source>
</reference>
<proteinExistence type="predicted"/>
<name>A0A8B8K1Q9_ABRPR</name>
<dbReference type="OrthoDB" id="1433187at2759"/>
<organism evidence="1 2">
    <name type="scientific">Abrus precatorius</name>
    <name type="common">Indian licorice</name>
    <name type="synonym">Glycine abrus</name>
    <dbReference type="NCBI Taxonomy" id="3816"/>
    <lineage>
        <taxon>Eukaryota</taxon>
        <taxon>Viridiplantae</taxon>
        <taxon>Streptophyta</taxon>
        <taxon>Embryophyta</taxon>
        <taxon>Tracheophyta</taxon>
        <taxon>Spermatophyta</taxon>
        <taxon>Magnoliopsida</taxon>
        <taxon>eudicotyledons</taxon>
        <taxon>Gunneridae</taxon>
        <taxon>Pentapetalae</taxon>
        <taxon>rosids</taxon>
        <taxon>fabids</taxon>
        <taxon>Fabales</taxon>
        <taxon>Fabaceae</taxon>
        <taxon>Papilionoideae</taxon>
        <taxon>50 kb inversion clade</taxon>
        <taxon>NPAAA clade</taxon>
        <taxon>indigoferoid/millettioid clade</taxon>
        <taxon>Abreae</taxon>
        <taxon>Abrus</taxon>
    </lineage>
</organism>
<dbReference type="KEGG" id="aprc:113851321"/>
<dbReference type="RefSeq" id="XP_027337586.1">
    <property type="nucleotide sequence ID" value="XM_027481785.1"/>
</dbReference>
<evidence type="ECO:0000313" key="1">
    <source>
        <dbReference type="Proteomes" id="UP000694853"/>
    </source>
</evidence>
<protein>
    <submittedName>
        <fullName evidence="2">Uncharacterized protein LOC113851321</fullName>
    </submittedName>
</protein>
<evidence type="ECO:0000313" key="2">
    <source>
        <dbReference type="RefSeq" id="XP_027337586.1"/>
    </source>
</evidence>
<keyword evidence="1" id="KW-1185">Reference proteome</keyword>
<reference evidence="1" key="1">
    <citation type="journal article" date="2019" name="Toxins">
        <title>Detection of Abrin-Like and Prepropulchellin-Like Toxin Genes and Transcripts Using Whole Genome Sequencing and Full-Length Transcript Sequencing of Abrus precatorius.</title>
        <authorList>
            <person name="Hovde B.T."/>
            <person name="Daligault H.E."/>
            <person name="Hanschen E.R."/>
            <person name="Kunde Y.A."/>
            <person name="Johnson M.B."/>
            <person name="Starkenburg S.R."/>
            <person name="Johnson S.L."/>
        </authorList>
    </citation>
    <scope>NUCLEOTIDE SEQUENCE [LARGE SCALE GENOMIC DNA]</scope>
</reference>
<dbReference type="PANTHER" id="PTHR31672:SF13">
    <property type="entry name" value="F-BOX PROTEIN CPR30-LIKE"/>
    <property type="match status" value="1"/>
</dbReference>
<sequence length="278" mass="32190">MLPVQIFICNPATKSWLPIPYPKQIKRYPYADDVIMLLAYYHGPDDYMVLNFQRPYPPSSLYYTCEYYKPNEGSWKKMERRFFTGGREIKFNMLVYDNGIIHLMSNQFPVRQRNSHLYAPCIVSCNLENDTTTTLKLPRGAKKSRIDFFFSEVGIFKWGKVSSSAESSICFVRLRKSVFTIWALTDYESSRWKRILKIRIKGMGLREKDPVVTGFAVVNGDLLIFSTERGLYSYGLTEENYMVLEKICEHRCGSSIVCFTPYKDTLHPCGPEGASLLC</sequence>
<dbReference type="InterPro" id="IPR050796">
    <property type="entry name" value="SCF_F-box_component"/>
</dbReference>
<dbReference type="PANTHER" id="PTHR31672">
    <property type="entry name" value="BNACNNG10540D PROTEIN"/>
    <property type="match status" value="1"/>
</dbReference>
<accession>A0A8B8K1Q9</accession>
<dbReference type="AlphaFoldDB" id="A0A8B8K1Q9"/>